<sequence length="509" mass="55640">MPHPEDLQHRTGRWGERSTLLIVILGCLLLLLFGFSRETFFRNFVDADKLLAAEWTRHVFHDGLGWMQFQLPRTPSLFPDLLLFAPVQIATGSWRVATFVLAGTLLITLVVIAGLIVGRIATLPKAPAIAVCWIVSATMLSAELAFSGAGRHFQALQPVAHGGAFIASLAAAWLTDQLRRNFRPSGAIVLFAICALGVASDKLFVLCYSAPVAVALLLSPTASRNRRWLLSGVALASAAGLIGDGFLNRQPDIPLNWSMIPHHIGLFFSEINASLLVGTLIPMLLLLAAPLAVRWLPAGRQNRDGARFYWTIAACAMVGTLSLTAAFLYEDRGAYRYLASVIWWPTIFAAAAVGLLLKRWTSLIVGLTSVVAAGFAAIALYAVLRPSISLWTWQHPAVDCLGDDAQTAPLREGLAGYWTARQITASSEWRLHADPVSATGERYHWGNDPRSYSESRIDRGRPPDYRWILPDGLDQAALTARFGQPARVIDCAGQTIWIYSQRLTVGPAR</sequence>
<feature type="transmembrane region" description="Helical" evidence="1">
    <location>
        <begin position="20"/>
        <end position="36"/>
    </location>
</feature>
<evidence type="ECO:0000313" key="2">
    <source>
        <dbReference type="EMBL" id="ABD89682.1"/>
    </source>
</evidence>
<gene>
    <name evidence="2" type="ordered locus">RPC_4157</name>
</gene>
<dbReference type="RefSeq" id="WP_011474563.1">
    <property type="nucleotide sequence ID" value="NC_007925.1"/>
</dbReference>
<dbReference type="KEGG" id="rpc:RPC_4157"/>
<name>Q20YV4_RHOPB</name>
<keyword evidence="1" id="KW-0812">Transmembrane</keyword>
<keyword evidence="1" id="KW-0472">Membrane</keyword>
<protein>
    <recommendedName>
        <fullName evidence="3">Glycosyltransferase RgtA/B/C/D-like domain-containing protein</fullName>
    </recommendedName>
</protein>
<feature type="transmembrane region" description="Helical" evidence="1">
    <location>
        <begin position="126"/>
        <end position="146"/>
    </location>
</feature>
<feature type="transmembrane region" description="Helical" evidence="1">
    <location>
        <begin position="228"/>
        <end position="247"/>
    </location>
</feature>
<feature type="transmembrane region" description="Helical" evidence="1">
    <location>
        <begin position="364"/>
        <end position="384"/>
    </location>
</feature>
<dbReference type="EMBL" id="CP000301">
    <property type="protein sequence ID" value="ABD89682.1"/>
    <property type="molecule type" value="Genomic_DNA"/>
</dbReference>
<feature type="transmembrane region" description="Helical" evidence="1">
    <location>
        <begin position="187"/>
        <end position="216"/>
    </location>
</feature>
<keyword evidence="1" id="KW-1133">Transmembrane helix</keyword>
<proteinExistence type="predicted"/>
<feature type="transmembrane region" description="Helical" evidence="1">
    <location>
        <begin position="308"/>
        <end position="329"/>
    </location>
</feature>
<evidence type="ECO:0008006" key="3">
    <source>
        <dbReference type="Google" id="ProtNLM"/>
    </source>
</evidence>
<dbReference type="AlphaFoldDB" id="Q20YV4"/>
<dbReference type="STRING" id="316056.RPC_4157"/>
<reference evidence="2" key="1">
    <citation type="submission" date="2006-03" db="EMBL/GenBank/DDBJ databases">
        <title>Complete sequence of Rhodopseudomonas palustris BisB18.</title>
        <authorList>
            <consortium name="US DOE Joint Genome Institute"/>
            <person name="Copeland A."/>
            <person name="Lucas S."/>
            <person name="Lapidus A."/>
            <person name="Barry K."/>
            <person name="Detter J.C."/>
            <person name="Glavina del Rio T."/>
            <person name="Hammon N."/>
            <person name="Israni S."/>
            <person name="Dalin E."/>
            <person name="Tice H."/>
            <person name="Pitluck S."/>
            <person name="Chain P."/>
            <person name="Malfatti S."/>
            <person name="Shin M."/>
            <person name="Vergez L."/>
            <person name="Schmutz J."/>
            <person name="Larimer F."/>
            <person name="Land M."/>
            <person name="Hauser L."/>
            <person name="Pelletier D.A."/>
            <person name="Kyrpides N."/>
            <person name="Anderson I."/>
            <person name="Oda Y."/>
            <person name="Harwood C.S."/>
            <person name="Richardson P."/>
        </authorList>
    </citation>
    <scope>NUCLEOTIDE SEQUENCE [LARGE SCALE GENOMIC DNA]</scope>
    <source>
        <strain evidence="2">BisB18</strain>
    </source>
</reference>
<evidence type="ECO:0000256" key="1">
    <source>
        <dbReference type="SAM" id="Phobius"/>
    </source>
</evidence>
<accession>Q20YV4</accession>
<dbReference type="TCDB" id="9.B.224.1.3">
    <property type="family name" value="the 11 tms uncharacterized protein (11ucp) family"/>
</dbReference>
<dbReference type="HOGENOM" id="CLU_535140_0_0_5"/>
<feature type="transmembrane region" description="Helical" evidence="1">
    <location>
        <begin position="335"/>
        <end position="357"/>
    </location>
</feature>
<dbReference type="OrthoDB" id="7278211at2"/>
<organism evidence="2">
    <name type="scientific">Rhodopseudomonas palustris (strain BisB18)</name>
    <dbReference type="NCBI Taxonomy" id="316056"/>
    <lineage>
        <taxon>Bacteria</taxon>
        <taxon>Pseudomonadati</taxon>
        <taxon>Pseudomonadota</taxon>
        <taxon>Alphaproteobacteria</taxon>
        <taxon>Hyphomicrobiales</taxon>
        <taxon>Nitrobacteraceae</taxon>
        <taxon>Rhodopseudomonas</taxon>
    </lineage>
</organism>
<feature type="transmembrane region" description="Helical" evidence="1">
    <location>
        <begin position="96"/>
        <end position="120"/>
    </location>
</feature>
<feature type="transmembrane region" description="Helical" evidence="1">
    <location>
        <begin position="275"/>
        <end position="296"/>
    </location>
</feature>
<feature type="transmembrane region" description="Helical" evidence="1">
    <location>
        <begin position="158"/>
        <end position="175"/>
    </location>
</feature>